<accession>A0A8J3CPT8</accession>
<evidence type="ECO:0000313" key="4">
    <source>
        <dbReference type="EMBL" id="GHA89097.1"/>
    </source>
</evidence>
<dbReference type="PANTHER" id="PTHR43102:SF2">
    <property type="entry name" value="GAF DOMAIN-CONTAINING PROTEIN"/>
    <property type="match status" value="1"/>
</dbReference>
<dbReference type="Pfam" id="PF07568">
    <property type="entry name" value="HisKA_2"/>
    <property type="match status" value="1"/>
</dbReference>
<feature type="domain" description="Signal transduction histidine kinase subgroup 2 dimerisation and phosphoacceptor" evidence="2">
    <location>
        <begin position="173"/>
        <end position="248"/>
    </location>
</feature>
<evidence type="ECO:0000259" key="2">
    <source>
        <dbReference type="Pfam" id="PF07568"/>
    </source>
</evidence>
<dbReference type="GO" id="GO:0016301">
    <property type="term" value="F:kinase activity"/>
    <property type="evidence" value="ECO:0007669"/>
    <property type="project" value="UniProtKB-KW"/>
</dbReference>
<dbReference type="InterPro" id="IPR036890">
    <property type="entry name" value="HATPase_C_sf"/>
</dbReference>
<dbReference type="Pfam" id="PF01590">
    <property type="entry name" value="GAF"/>
    <property type="match status" value="1"/>
</dbReference>
<organism evidence="4 5">
    <name type="scientific">Algimonas arctica</name>
    <dbReference type="NCBI Taxonomy" id="1479486"/>
    <lineage>
        <taxon>Bacteria</taxon>
        <taxon>Pseudomonadati</taxon>
        <taxon>Pseudomonadota</taxon>
        <taxon>Alphaproteobacteria</taxon>
        <taxon>Maricaulales</taxon>
        <taxon>Robiginitomaculaceae</taxon>
        <taxon>Algimonas</taxon>
    </lineage>
</organism>
<evidence type="ECO:0000259" key="1">
    <source>
        <dbReference type="Pfam" id="PF01590"/>
    </source>
</evidence>
<gene>
    <name evidence="4" type="ORF">GCM10009069_10200</name>
</gene>
<dbReference type="Pfam" id="PF13581">
    <property type="entry name" value="HATPase_c_2"/>
    <property type="match status" value="1"/>
</dbReference>
<dbReference type="PANTHER" id="PTHR43102">
    <property type="entry name" value="SLR1143 PROTEIN"/>
    <property type="match status" value="1"/>
</dbReference>
<feature type="domain" description="Histidine kinase/HSP90-like ATPase" evidence="3">
    <location>
        <begin position="259"/>
        <end position="337"/>
    </location>
</feature>
<comment type="caution">
    <text evidence="4">The sequence shown here is derived from an EMBL/GenBank/DDBJ whole genome shotgun (WGS) entry which is preliminary data.</text>
</comment>
<protein>
    <submittedName>
        <fullName evidence="4">Sensor histidine kinase</fullName>
    </submittedName>
</protein>
<evidence type="ECO:0000313" key="5">
    <source>
        <dbReference type="Proteomes" id="UP000634004"/>
    </source>
</evidence>
<reference evidence="4" key="1">
    <citation type="journal article" date="2014" name="Int. J. Syst. Evol. Microbiol.">
        <title>Complete genome sequence of Corynebacterium casei LMG S-19264T (=DSM 44701T), isolated from a smear-ripened cheese.</title>
        <authorList>
            <consortium name="US DOE Joint Genome Institute (JGI-PGF)"/>
            <person name="Walter F."/>
            <person name="Albersmeier A."/>
            <person name="Kalinowski J."/>
            <person name="Ruckert C."/>
        </authorList>
    </citation>
    <scope>NUCLEOTIDE SEQUENCE</scope>
    <source>
        <strain evidence="4">KCTC 32513</strain>
    </source>
</reference>
<keyword evidence="4" id="KW-0418">Kinase</keyword>
<dbReference type="Gene3D" id="3.30.450.40">
    <property type="match status" value="1"/>
</dbReference>
<dbReference type="InterPro" id="IPR003018">
    <property type="entry name" value="GAF"/>
</dbReference>
<proteinExistence type="predicted"/>
<dbReference type="Proteomes" id="UP000634004">
    <property type="component" value="Unassembled WGS sequence"/>
</dbReference>
<dbReference type="EMBL" id="BMZH01000003">
    <property type="protein sequence ID" value="GHA89097.1"/>
    <property type="molecule type" value="Genomic_DNA"/>
</dbReference>
<feature type="domain" description="GAF" evidence="1">
    <location>
        <begin position="28"/>
        <end position="157"/>
    </location>
</feature>
<dbReference type="SUPFAM" id="SSF55781">
    <property type="entry name" value="GAF domain-like"/>
    <property type="match status" value="1"/>
</dbReference>
<dbReference type="InterPro" id="IPR003594">
    <property type="entry name" value="HATPase_dom"/>
</dbReference>
<name>A0A8J3CPT8_9PROT</name>
<dbReference type="InterPro" id="IPR011495">
    <property type="entry name" value="Sig_transdc_His_kin_sub2_dim/P"/>
</dbReference>
<reference evidence="4" key="2">
    <citation type="submission" date="2020-09" db="EMBL/GenBank/DDBJ databases">
        <authorList>
            <person name="Sun Q."/>
            <person name="Kim S."/>
        </authorList>
    </citation>
    <scope>NUCLEOTIDE SEQUENCE</scope>
    <source>
        <strain evidence="4">KCTC 32513</strain>
    </source>
</reference>
<dbReference type="SUPFAM" id="SSF55874">
    <property type="entry name" value="ATPase domain of HSP90 chaperone/DNA topoisomerase II/histidine kinase"/>
    <property type="match status" value="1"/>
</dbReference>
<sequence>MKAQPHPQQHNRLTTLRQFDILDTPRERDFDDIVALASEICGTPIAVINLIDEHRQWFKAEVGLGVRETPLATSICSHVILEEDFVEIEDTLIDERTADNELCLAPDNGLRFYAGALLRAENGLPIGTFCVLDTKPNKLTDMQRKVLSILARRVMRELELRVALKSQDALRNEMDHRVKNSLQTISSNLNVQERLGTRTGDWPAVFSAVRRQIDAVSAVHRELHRSKGSETLNLSDYLQTLAGHLADSIPAGISLEVDAASIMIPPKIATSLGVVINEFVANAMKHAFHNQQSGQITVSATHDGRQIHLLCHNDAGEDVAPEPKETTGLGQRLLKAAIAQHGGIVDQGPDSTGGYTLDAKIPFRIAST</sequence>
<dbReference type="InterPro" id="IPR029016">
    <property type="entry name" value="GAF-like_dom_sf"/>
</dbReference>
<dbReference type="Gene3D" id="3.30.565.10">
    <property type="entry name" value="Histidine kinase-like ATPase, C-terminal domain"/>
    <property type="match status" value="1"/>
</dbReference>
<keyword evidence="4" id="KW-0808">Transferase</keyword>
<evidence type="ECO:0000259" key="3">
    <source>
        <dbReference type="Pfam" id="PF13581"/>
    </source>
</evidence>
<dbReference type="RefSeq" id="WP_189496095.1">
    <property type="nucleotide sequence ID" value="NZ_BMZH01000003.1"/>
</dbReference>
<keyword evidence="5" id="KW-1185">Reference proteome</keyword>
<dbReference type="AlphaFoldDB" id="A0A8J3CPT8"/>